<dbReference type="Proteomes" id="UP000029380">
    <property type="component" value="Unassembled WGS sequence"/>
</dbReference>
<comment type="caution">
    <text evidence="2">The sequence shown here is derived from an EMBL/GenBank/DDBJ whole genome shotgun (WGS) entry which is preliminary data.</text>
</comment>
<dbReference type="EMBL" id="JPVU01000042">
    <property type="protein sequence ID" value="KFN93346.1"/>
    <property type="molecule type" value="Genomic_DNA"/>
</dbReference>
<dbReference type="Pfam" id="PF04230">
    <property type="entry name" value="PS_pyruv_trans"/>
    <property type="match status" value="1"/>
</dbReference>
<sequence>MAIKRAINIDNLNFAYTLGRVSLTELIKRLPEEPRRFYMFGVPNYNNLGDQAVAYAEKAFFKRVFPEITYIEILETQTDEAIQELLPMLRDSDMIGYTGGGNIGNVYLDHEEPRRKVFSTFVNNKTISFPQSVNFEDTEQGQKELGKSQEAYNKNPNLTIVARETQSLDYFKKNFDANVIYTSDIVASLKPEPSDFERDGVLFIMRQDSEKIISPELLEKLSYKLNNVGDEVAQTDTVLPFKASDSNADTAAGLDEVRISERGWLIERKLDEIKASEAVVTDHLHGMIFCVLTKTPCLVFDNSYGKASASYYNWFEDLDYIQHTTEKDPDKLAPRIEGLKGYEHSQLHEFTHSFDELIDLIKE</sequence>
<dbReference type="AlphaFoldDB" id="A0A091C683"/>
<evidence type="ECO:0000313" key="3">
    <source>
        <dbReference type="Proteomes" id="UP000029380"/>
    </source>
</evidence>
<proteinExistence type="predicted"/>
<name>A0A091C683_9ENTE</name>
<gene>
    <name evidence="2" type="ORF">TMUPMC115_0471</name>
</gene>
<evidence type="ECO:0000313" key="2">
    <source>
        <dbReference type="EMBL" id="KFN93346.1"/>
    </source>
</evidence>
<feature type="domain" description="Polysaccharide pyruvyl transferase" evidence="1">
    <location>
        <begin position="47"/>
        <end position="304"/>
    </location>
</feature>
<accession>A0A091C683</accession>
<organism evidence="2 3">
    <name type="scientific">Tetragenococcus muriaticus PMC-11-5</name>
    <dbReference type="NCBI Taxonomy" id="1302649"/>
    <lineage>
        <taxon>Bacteria</taxon>
        <taxon>Bacillati</taxon>
        <taxon>Bacillota</taxon>
        <taxon>Bacilli</taxon>
        <taxon>Lactobacillales</taxon>
        <taxon>Enterococcaceae</taxon>
        <taxon>Tetragenococcus</taxon>
    </lineage>
</organism>
<evidence type="ECO:0000259" key="1">
    <source>
        <dbReference type="Pfam" id="PF04230"/>
    </source>
</evidence>
<dbReference type="RefSeq" id="WP_052077142.1">
    <property type="nucleotide sequence ID" value="NZ_JPVU01000042.1"/>
</dbReference>
<reference evidence="2 3" key="1">
    <citation type="submission" date="2014-08" db="EMBL/GenBank/DDBJ databases">
        <title>Genome sequence of Tetragenococcus muriaticus.</title>
        <authorList>
            <person name="Chuea-nongthon C."/>
            <person name="Rodtong S."/>
            <person name="Yongsawatdigul J."/>
            <person name="Steele J.L."/>
            <person name="Liu X.-y."/>
            <person name="Speers J."/>
            <person name="Glasner J.D."/>
            <person name="Neeno-Eckwall E.C."/>
        </authorList>
    </citation>
    <scope>NUCLEOTIDE SEQUENCE [LARGE SCALE GENOMIC DNA]</scope>
    <source>
        <strain evidence="2 3">PMC-11-5</strain>
    </source>
</reference>
<protein>
    <submittedName>
        <fullName evidence="2">Exopolysaccharide biosynthesis protein</fullName>
    </submittedName>
</protein>
<dbReference type="PATRIC" id="fig|1302649.3.peg.474"/>
<dbReference type="InterPro" id="IPR007345">
    <property type="entry name" value="Polysacch_pyruvyl_Trfase"/>
</dbReference>